<feature type="compositionally biased region" description="Polar residues" evidence="2">
    <location>
        <begin position="335"/>
        <end position="353"/>
    </location>
</feature>
<evidence type="ECO:0000259" key="4">
    <source>
        <dbReference type="Pfam" id="PF20451"/>
    </source>
</evidence>
<dbReference type="Pfam" id="PF07887">
    <property type="entry name" value="Calmodulin_bind"/>
    <property type="match status" value="1"/>
</dbReference>
<dbReference type="AlphaFoldDB" id="A0AA39T173"/>
<feature type="domain" description="Calmodulin binding protein central" evidence="4">
    <location>
        <begin position="274"/>
        <end position="327"/>
    </location>
</feature>
<feature type="compositionally biased region" description="Polar residues" evidence="2">
    <location>
        <begin position="360"/>
        <end position="396"/>
    </location>
</feature>
<dbReference type="Pfam" id="PF20451">
    <property type="entry name" value="Calmod_bind_M"/>
    <property type="match status" value="1"/>
</dbReference>
<gene>
    <name evidence="5" type="ORF">LWI29_004957</name>
</gene>
<evidence type="ECO:0000313" key="6">
    <source>
        <dbReference type="Proteomes" id="UP001168877"/>
    </source>
</evidence>
<proteinExistence type="predicted"/>
<dbReference type="GO" id="GO:0003700">
    <property type="term" value="F:DNA-binding transcription factor activity"/>
    <property type="evidence" value="ECO:0007669"/>
    <property type="project" value="TreeGrafter"/>
</dbReference>
<dbReference type="GO" id="GO:0080142">
    <property type="term" value="P:regulation of salicylic acid biosynthetic process"/>
    <property type="evidence" value="ECO:0007669"/>
    <property type="project" value="TreeGrafter"/>
</dbReference>
<sequence length="531" mass="59557">MVEGTSVSATERVMKPGKKRARTRAIEQVMGPVMKPGKKRAMERVTEQVTEQVTELTEQVTELTEQMTEQATELTKLREQVRLIKRKIKRKCKVMKVPQGARTSPDHQITRSEVREYYLLFGNKLHNIIYTKDKITDEDFGSVQIKLIDPTTGGIIEKIGDLSSIEIEIVVLDGDFGFEGHENWTEQEFNDNIVLQRGNHKPLVKGKQNITLREGVGSIDDLKFAVNSNWTNCKKFRLGARVLQSSTNMGQVRIREAITEAFTVRDQRGKMDHLAKIKEGGEFHKALIDHHIFSGSDLKQMFKNDPAKLRTILKGCSKWGWEVIVHHGPRFLDDANSNPSRRQEAEANNTATTDGPPFGQFQSIQQGSTGMQIDSNRASSSQYQAQNFQNSASQPADVSIPHSHDAQLIPSNDYGVPAGWYSSNDNHRTEYFQINNNEAEANNTAATGGPPFRQFQSIQQCSTGMPDDSIRAPSSQYPAVNFQNSASQHPYMLISQSHANAPSTLSNDSPGMYSSDQFNDFLILPLDDNQQ</sequence>
<comment type="caution">
    <text evidence="5">The sequence shown here is derived from an EMBL/GenBank/DDBJ whole genome shotgun (WGS) entry which is preliminary data.</text>
</comment>
<dbReference type="EMBL" id="JAUESC010000003">
    <property type="protein sequence ID" value="KAK0599403.1"/>
    <property type="molecule type" value="Genomic_DNA"/>
</dbReference>
<dbReference type="Proteomes" id="UP001168877">
    <property type="component" value="Unassembled WGS sequence"/>
</dbReference>
<keyword evidence="6" id="KW-1185">Reference proteome</keyword>
<protein>
    <recommendedName>
        <fullName evidence="7">Calmodulin-binding protein</fullName>
    </recommendedName>
</protein>
<reference evidence="5" key="2">
    <citation type="submission" date="2023-06" db="EMBL/GenBank/DDBJ databases">
        <authorList>
            <person name="Swenson N.G."/>
            <person name="Wegrzyn J.L."/>
            <person name="Mcevoy S.L."/>
        </authorList>
    </citation>
    <scope>NUCLEOTIDE SEQUENCE</scope>
    <source>
        <strain evidence="5">NS2018</strain>
        <tissue evidence="5">Leaf</tissue>
    </source>
</reference>
<evidence type="ECO:0008006" key="7">
    <source>
        <dbReference type="Google" id="ProtNLM"/>
    </source>
</evidence>
<organism evidence="5 6">
    <name type="scientific">Acer saccharum</name>
    <name type="common">Sugar maple</name>
    <dbReference type="NCBI Taxonomy" id="4024"/>
    <lineage>
        <taxon>Eukaryota</taxon>
        <taxon>Viridiplantae</taxon>
        <taxon>Streptophyta</taxon>
        <taxon>Embryophyta</taxon>
        <taxon>Tracheophyta</taxon>
        <taxon>Spermatophyta</taxon>
        <taxon>Magnoliopsida</taxon>
        <taxon>eudicotyledons</taxon>
        <taxon>Gunneridae</taxon>
        <taxon>Pentapetalae</taxon>
        <taxon>rosids</taxon>
        <taxon>malvids</taxon>
        <taxon>Sapindales</taxon>
        <taxon>Sapindaceae</taxon>
        <taxon>Hippocastanoideae</taxon>
        <taxon>Acereae</taxon>
        <taxon>Acer</taxon>
    </lineage>
</organism>
<keyword evidence="1" id="KW-0175">Coiled coil</keyword>
<dbReference type="PANTHER" id="PTHR31713:SF43">
    <property type="entry name" value="CALMODULIN-BINDING PROTEIN 60 G"/>
    <property type="match status" value="1"/>
</dbReference>
<feature type="region of interest" description="Disordered" evidence="2">
    <location>
        <begin position="330"/>
        <end position="405"/>
    </location>
</feature>
<reference evidence="5" key="1">
    <citation type="journal article" date="2022" name="Plant J.">
        <title>Strategies of tolerance reflected in two North American maple genomes.</title>
        <authorList>
            <person name="McEvoy S.L."/>
            <person name="Sezen U.U."/>
            <person name="Trouern-Trend A."/>
            <person name="McMahon S.M."/>
            <person name="Schaberg P.G."/>
            <person name="Yang J."/>
            <person name="Wegrzyn J.L."/>
            <person name="Swenson N.G."/>
        </authorList>
    </citation>
    <scope>NUCLEOTIDE SEQUENCE</scope>
    <source>
        <strain evidence="5">NS2018</strain>
    </source>
</reference>
<dbReference type="GO" id="GO:0043565">
    <property type="term" value="F:sequence-specific DNA binding"/>
    <property type="evidence" value="ECO:0007669"/>
    <property type="project" value="TreeGrafter"/>
</dbReference>
<feature type="coiled-coil region" evidence="1">
    <location>
        <begin position="39"/>
        <end position="87"/>
    </location>
</feature>
<feature type="region of interest" description="Disordered" evidence="2">
    <location>
        <begin position="1"/>
        <end position="22"/>
    </location>
</feature>
<dbReference type="GO" id="GO:0005634">
    <property type="term" value="C:nucleus"/>
    <property type="evidence" value="ECO:0007669"/>
    <property type="project" value="TreeGrafter"/>
</dbReference>
<name>A0AA39T173_ACESA</name>
<feature type="domain" description="Calmodulin binding protein-like N-terminal" evidence="3">
    <location>
        <begin position="119"/>
        <end position="267"/>
    </location>
</feature>
<evidence type="ECO:0000259" key="3">
    <source>
        <dbReference type="Pfam" id="PF07887"/>
    </source>
</evidence>
<dbReference type="PANTHER" id="PTHR31713">
    <property type="entry name" value="OS02G0177800 PROTEIN"/>
    <property type="match status" value="1"/>
</dbReference>
<dbReference type="GO" id="GO:0005516">
    <property type="term" value="F:calmodulin binding"/>
    <property type="evidence" value="ECO:0007669"/>
    <property type="project" value="InterPro"/>
</dbReference>
<dbReference type="InterPro" id="IPR012416">
    <property type="entry name" value="CBP60"/>
</dbReference>
<dbReference type="InterPro" id="IPR046830">
    <property type="entry name" value="Calmod_bind_M"/>
</dbReference>
<evidence type="ECO:0000313" key="5">
    <source>
        <dbReference type="EMBL" id="KAK0599403.1"/>
    </source>
</evidence>
<dbReference type="InterPro" id="IPR046831">
    <property type="entry name" value="Calmodulin_bind_N"/>
</dbReference>
<accession>A0AA39T173</accession>
<evidence type="ECO:0000256" key="1">
    <source>
        <dbReference type="SAM" id="Coils"/>
    </source>
</evidence>
<evidence type="ECO:0000256" key="2">
    <source>
        <dbReference type="SAM" id="MobiDB-lite"/>
    </source>
</evidence>